<dbReference type="EMBL" id="MF683210">
    <property type="protein sequence ID" value="AXV54327.1"/>
    <property type="molecule type" value="Genomic_DNA"/>
</dbReference>
<name>A0A385G299_AMMMO</name>
<accession>A0A385G299</accession>
<protein>
    <submittedName>
        <fullName evidence="1">Uncharacterized protein</fullName>
    </submittedName>
</protein>
<organism evidence="1">
    <name type="scientific">Ammopiptanthus mongolicus</name>
    <name type="common">Piptanthus mongolicus</name>
    <dbReference type="NCBI Taxonomy" id="126911"/>
    <lineage>
        <taxon>Eukaryota</taxon>
        <taxon>Viridiplantae</taxon>
        <taxon>Streptophyta</taxon>
        <taxon>Embryophyta</taxon>
        <taxon>Tracheophyta</taxon>
        <taxon>Spermatophyta</taxon>
        <taxon>Magnoliopsida</taxon>
        <taxon>eudicotyledons</taxon>
        <taxon>Gunneridae</taxon>
        <taxon>Pentapetalae</taxon>
        <taxon>rosids</taxon>
        <taxon>fabids</taxon>
        <taxon>Fabales</taxon>
        <taxon>Fabaceae</taxon>
        <taxon>Papilionoideae</taxon>
        <taxon>50 kb inversion clade</taxon>
        <taxon>genistoids sensu lato</taxon>
        <taxon>core genistoids</taxon>
        <taxon>Sophoreae</taxon>
        <taxon>Ammopiptanthus</taxon>
    </lineage>
</organism>
<evidence type="ECO:0000313" key="1">
    <source>
        <dbReference type="EMBL" id="AXV54327.1"/>
    </source>
</evidence>
<gene>
    <name evidence="1" type="primary">orf127d</name>
</gene>
<geneLocation type="mitochondrion" evidence="1"/>
<dbReference type="AlphaFoldDB" id="A0A385G299"/>
<proteinExistence type="predicted"/>
<keyword evidence="1" id="KW-0496">Mitochondrion</keyword>
<sequence length="245" mass="27580">MCFDSSEQERFDASEFIVLIPLPTRTSKRKSEFSTEAGSKYLILALGLCLDLLRAKSEGLVPMEIPLGLIPRLMTKGESAWRKVKIEGNREKFPSGVFRRCNLGNERKRGPILQLEERPVGSPNPDPASHVLQVRRDPVPNYRLLPELRYRSRARNGRNGRGYSHYALTRRAGKKDVMSVSALIRLQCIPIHSLGKGDTVPKGWLVLVTETDTDKVLFLRDPLLTLIIPTSKRSGCSFIQGQRGE</sequence>
<dbReference type="RefSeq" id="YP_009526568.1">
    <property type="nucleotide sequence ID" value="NC_039660.1"/>
</dbReference>
<dbReference type="GeneID" id="38344268"/>
<reference evidence="1" key="1">
    <citation type="journal article" date="2018" name="Mitochondrial DNA Part B Resour">
        <title>The complete mitochondrial genome of a tertiary relict evergreen woody plant Ammopiptanthus mongolicus.</title>
        <authorList>
            <person name="Yu T."/>
            <person name="Sun L."/>
            <person name="Cui H."/>
            <person name="Liu S."/>
            <person name="Men J."/>
            <person name="Chen S."/>
            <person name="Chen Y."/>
            <person name="Lu C."/>
        </authorList>
    </citation>
    <scope>NUCLEOTIDE SEQUENCE</scope>
</reference>